<reference evidence="1 2" key="1">
    <citation type="submission" date="2016-11" db="EMBL/GenBank/DDBJ databases">
        <authorList>
            <person name="Jaros S."/>
            <person name="Januszkiewicz K."/>
            <person name="Wedrychowicz H."/>
        </authorList>
    </citation>
    <scope>NUCLEOTIDE SEQUENCE [LARGE SCALE GENOMIC DNA]</scope>
    <source>
        <strain evidence="1 2">DSM 29589</strain>
    </source>
</reference>
<dbReference type="AlphaFoldDB" id="A0A1M7CHH4"/>
<dbReference type="Proteomes" id="UP000183974">
    <property type="component" value="Unassembled WGS sequence"/>
</dbReference>
<gene>
    <name evidence="1" type="ORF">SAMN05444398_104241</name>
</gene>
<protein>
    <submittedName>
        <fullName evidence="1">Uncharacterized protein</fullName>
    </submittedName>
</protein>
<accession>A0A1M7CHH4</accession>
<dbReference type="EMBL" id="FRBR01000004">
    <property type="protein sequence ID" value="SHL66732.1"/>
    <property type="molecule type" value="Genomic_DNA"/>
</dbReference>
<evidence type="ECO:0000313" key="2">
    <source>
        <dbReference type="Proteomes" id="UP000183974"/>
    </source>
</evidence>
<organism evidence="1 2">
    <name type="scientific">Roseovarius pacificus</name>
    <dbReference type="NCBI Taxonomy" id="337701"/>
    <lineage>
        <taxon>Bacteria</taxon>
        <taxon>Pseudomonadati</taxon>
        <taxon>Pseudomonadota</taxon>
        <taxon>Alphaproteobacteria</taxon>
        <taxon>Rhodobacterales</taxon>
        <taxon>Roseobacteraceae</taxon>
        <taxon>Roseovarius</taxon>
    </lineage>
</organism>
<dbReference type="RefSeq" id="WP_159437801.1">
    <property type="nucleotide sequence ID" value="NZ_BMLR01000004.1"/>
</dbReference>
<sequence>MLSVLAKSFMTATRIDDRDRWEPPAHWAESERFDNRRNAEIEAHTVARRRD</sequence>
<name>A0A1M7CHH4_9RHOB</name>
<dbReference type="OrthoDB" id="7746027at2"/>
<keyword evidence="2" id="KW-1185">Reference proteome</keyword>
<proteinExistence type="predicted"/>
<evidence type="ECO:0000313" key="1">
    <source>
        <dbReference type="EMBL" id="SHL66732.1"/>
    </source>
</evidence>